<protein>
    <recommendedName>
        <fullName evidence="1">Intracellular proteinase inhibitor BsuPI domain-containing protein</fullName>
    </recommendedName>
</protein>
<dbReference type="AlphaFoldDB" id="A0A395LVV1"/>
<evidence type="ECO:0000259" key="1">
    <source>
        <dbReference type="Pfam" id="PF12690"/>
    </source>
</evidence>
<dbReference type="Gene3D" id="2.60.40.2360">
    <property type="entry name" value="Intracellular proteinase inhibitor BsuPI"/>
    <property type="match status" value="1"/>
</dbReference>
<gene>
    <name evidence="2" type="ORF">D0433_14520</name>
</gene>
<sequence length="382" mass="41275">MLFVSAINGVPNTAVINNRVIMPSGGTPRSSITVARVVPGADKTQCVGTAMFFGATLPERMSAQVGEQVYEFERLPLPQGVLPIGPVALQPAVFVYPSPFTSQSRVRAMEMGPSETNVTVNLTGLTLTDKRLRVPAALTILSPWLHTVVPRNSNLVVRFEGELGMSAVAVLTGMPRDSVTWSRDTVVISPMGSARYVLKELTRGMNSVTFTAEELQRVQESQAVIHIASADVKLVNGGAVSLVGQSMASVVIELSSRTAATRNGVEFALNLRRTALAPGDTLSGTFSITNRSGTTQRFNFSTSCQLSLRLSSNERVWIEQPEICAQVLTSFEVRSGEERIMSFQVPLRQSQTGLPLPAGEYTLEVGLRDANSPVLRQTIRVQ</sequence>
<organism evidence="2 3">
    <name type="scientific">Candidatus Thermochlorobacter aerophilus</name>
    <dbReference type="NCBI Taxonomy" id="1868324"/>
    <lineage>
        <taxon>Bacteria</taxon>
        <taxon>Pseudomonadati</taxon>
        <taxon>Chlorobiota</taxon>
        <taxon>Chlorobiia</taxon>
        <taxon>Chlorobiales</taxon>
        <taxon>Candidatus Thermochlorobacteriaceae</taxon>
        <taxon>Candidatus Thermochlorobacter</taxon>
    </lineage>
</organism>
<feature type="domain" description="Intracellular proteinase inhibitor BsuPI" evidence="1">
    <location>
        <begin position="272"/>
        <end position="370"/>
    </location>
</feature>
<dbReference type="EMBL" id="PHFL01000077">
    <property type="protein sequence ID" value="RFM22761.1"/>
    <property type="molecule type" value="Genomic_DNA"/>
</dbReference>
<proteinExistence type="predicted"/>
<dbReference type="InterPro" id="IPR038144">
    <property type="entry name" value="IPI"/>
</dbReference>
<evidence type="ECO:0000313" key="3">
    <source>
        <dbReference type="Proteomes" id="UP000266389"/>
    </source>
</evidence>
<evidence type="ECO:0000313" key="2">
    <source>
        <dbReference type="EMBL" id="RFM22761.1"/>
    </source>
</evidence>
<dbReference type="Proteomes" id="UP000266389">
    <property type="component" value="Unassembled WGS sequence"/>
</dbReference>
<comment type="caution">
    <text evidence="2">The sequence shown here is derived from an EMBL/GenBank/DDBJ whole genome shotgun (WGS) entry which is preliminary data.</text>
</comment>
<dbReference type="Pfam" id="PF12690">
    <property type="entry name" value="BsuPI"/>
    <property type="match status" value="1"/>
</dbReference>
<dbReference type="InterPro" id="IPR020481">
    <property type="entry name" value="Intracell_prot_inh_BsuPI"/>
</dbReference>
<name>A0A395LVV1_9BACT</name>
<reference evidence="2 3" key="1">
    <citation type="journal article" date="2011" name="ISME J.">
        <title>Community ecology of hot spring cyanobacterial mats: predominant populations and their functional potential.</title>
        <authorList>
            <person name="Klatt C.G."/>
            <person name="Wood J.M."/>
            <person name="Rusch D.B."/>
            <person name="Bateson M.M."/>
            <person name="Hamamura N."/>
            <person name="Heidelberg J.F."/>
            <person name="Grossman A.R."/>
            <person name="Bhaya D."/>
            <person name="Cohan F.M."/>
            <person name="Kuhl M."/>
            <person name="Bryant D.A."/>
            <person name="Ward D.M."/>
        </authorList>
    </citation>
    <scope>NUCLEOTIDE SEQUENCE [LARGE SCALE GENOMIC DNA]</scope>
    <source>
        <strain evidence="2">OS</strain>
    </source>
</reference>
<accession>A0A395LVV1</accession>